<evidence type="ECO:0000313" key="6">
    <source>
        <dbReference type="Proteomes" id="UP000318741"/>
    </source>
</evidence>
<feature type="domain" description="TRAM" evidence="4">
    <location>
        <begin position="270"/>
        <end position="331"/>
    </location>
</feature>
<dbReference type="InterPro" id="IPR029060">
    <property type="entry name" value="PIN-like_dom_sf"/>
</dbReference>
<keyword evidence="5" id="KW-0378">Hydrolase</keyword>
<keyword evidence="6" id="KW-1185">Reference proteome</keyword>
<dbReference type="RefSeq" id="WP_145359340.1">
    <property type="nucleotide sequence ID" value="NZ_CP036265.1"/>
</dbReference>
<reference evidence="5 6" key="1">
    <citation type="submission" date="2019-02" db="EMBL/GenBank/DDBJ databases">
        <title>Deep-cultivation of Planctomycetes and their phenomic and genomic characterization uncovers novel biology.</title>
        <authorList>
            <person name="Wiegand S."/>
            <person name="Jogler M."/>
            <person name="Boedeker C."/>
            <person name="Pinto D."/>
            <person name="Vollmers J."/>
            <person name="Rivas-Marin E."/>
            <person name="Kohn T."/>
            <person name="Peeters S.H."/>
            <person name="Heuer A."/>
            <person name="Rast P."/>
            <person name="Oberbeckmann S."/>
            <person name="Bunk B."/>
            <person name="Jeske O."/>
            <person name="Meyerdierks A."/>
            <person name="Storesund J.E."/>
            <person name="Kallscheuer N."/>
            <person name="Luecker S."/>
            <person name="Lage O.M."/>
            <person name="Pohl T."/>
            <person name="Merkel B.J."/>
            <person name="Hornburger P."/>
            <person name="Mueller R.-W."/>
            <person name="Bruemmer F."/>
            <person name="Labrenz M."/>
            <person name="Spormann A.M."/>
            <person name="Op den Camp H."/>
            <person name="Overmann J."/>
            <person name="Amann R."/>
            <person name="Jetten M.S.M."/>
            <person name="Mascher T."/>
            <person name="Medema M.H."/>
            <person name="Devos D.P."/>
            <person name="Kaster A.-K."/>
            <person name="Ovreas L."/>
            <person name="Rohde M."/>
            <person name="Galperin M.Y."/>
            <person name="Jogler C."/>
        </authorList>
    </citation>
    <scope>NUCLEOTIDE SEQUENCE [LARGE SCALE GENOMIC DNA]</scope>
    <source>
        <strain evidence="5 6">CA12</strain>
    </source>
</reference>
<keyword evidence="3" id="KW-0732">Signal</keyword>
<evidence type="ECO:0000259" key="4">
    <source>
        <dbReference type="PROSITE" id="PS50926"/>
    </source>
</evidence>
<dbReference type="InterPro" id="IPR002792">
    <property type="entry name" value="TRAM_dom"/>
</dbReference>
<evidence type="ECO:0000256" key="3">
    <source>
        <dbReference type="SAM" id="SignalP"/>
    </source>
</evidence>
<keyword evidence="2" id="KW-0812">Transmembrane</keyword>
<evidence type="ECO:0000313" key="5">
    <source>
        <dbReference type="EMBL" id="QDT16526.1"/>
    </source>
</evidence>
<dbReference type="Pfam" id="PF01938">
    <property type="entry name" value="TRAM"/>
    <property type="match status" value="1"/>
</dbReference>
<evidence type="ECO:0000256" key="1">
    <source>
        <dbReference type="ARBA" id="ARBA00022679"/>
    </source>
</evidence>
<dbReference type="EMBL" id="CP036265">
    <property type="protein sequence ID" value="QDT16526.1"/>
    <property type="molecule type" value="Genomic_DNA"/>
</dbReference>
<protein>
    <submittedName>
        <fullName evidence="5">Putative PIN and TRAM-domain containing protein</fullName>
        <ecNumber evidence="5">3.1.-.-</ecNumber>
    </submittedName>
</protein>
<feature type="transmembrane region" description="Helical" evidence="2">
    <location>
        <begin position="66"/>
        <end position="84"/>
    </location>
</feature>
<dbReference type="SUPFAM" id="SSF88723">
    <property type="entry name" value="PIN domain-like"/>
    <property type="match status" value="1"/>
</dbReference>
<dbReference type="Proteomes" id="UP000318741">
    <property type="component" value="Chromosome"/>
</dbReference>
<keyword evidence="2" id="KW-1133">Transmembrane helix</keyword>
<dbReference type="PROSITE" id="PS50926">
    <property type="entry name" value="TRAM"/>
    <property type="match status" value="1"/>
</dbReference>
<feature type="chain" id="PRO_5021745539" evidence="3">
    <location>
        <begin position="20"/>
        <end position="336"/>
    </location>
</feature>
<dbReference type="Gene3D" id="3.40.50.1010">
    <property type="entry name" value="5'-nuclease"/>
    <property type="match status" value="1"/>
</dbReference>
<dbReference type="KEGG" id="acaf:CA12_26310"/>
<proteinExistence type="predicted"/>
<keyword evidence="2" id="KW-0472">Membrane</keyword>
<feature type="signal peptide" evidence="3">
    <location>
        <begin position="1"/>
        <end position="19"/>
    </location>
</feature>
<feature type="transmembrane region" description="Helical" evidence="2">
    <location>
        <begin position="96"/>
        <end position="117"/>
    </location>
</feature>
<dbReference type="EC" id="3.1.-.-" evidence="5"/>
<gene>
    <name evidence="5" type="ORF">CA12_26310</name>
</gene>
<sequence precursor="true">MLLTALRLLYILAASGATAVFVNSLSTARPDLVNAHPFLTWLFVTALMSSLVLVDLIVRRKRIEDISAVYFGVLVGSLLSYLLLQALSPFVAGTSWAGLVEIVVPLALVYFSVSFLLQTKGEFRFIIPYVEFSRELKGGRPLVLDDSALIDGRIVGLAEVGLADTLLVVPDFVINLVQSVADSPEKTRRARGRRGLDMLQKLRDLPGNHVRVEATGEELTGQAAEHRLLTLADELGARVVTNDQNLARAASARGVGSINLNVVANALKPRHLPGDRFNIKIQKRGEAPGQGVGYLDDGTMVVCEEAAPKQGFEVQVEVTSVLQNNSGRMIFSKLAV</sequence>
<dbReference type="AlphaFoldDB" id="A0A517PAY1"/>
<feature type="transmembrane region" description="Helical" evidence="2">
    <location>
        <begin position="35"/>
        <end position="54"/>
    </location>
</feature>
<evidence type="ECO:0000256" key="2">
    <source>
        <dbReference type="SAM" id="Phobius"/>
    </source>
</evidence>
<dbReference type="CDD" id="cd09877">
    <property type="entry name" value="PIN_YacL-like"/>
    <property type="match status" value="1"/>
</dbReference>
<dbReference type="GO" id="GO:0016740">
    <property type="term" value="F:transferase activity"/>
    <property type="evidence" value="ECO:0007669"/>
    <property type="project" value="UniProtKB-KW"/>
</dbReference>
<keyword evidence="1" id="KW-0808">Transferase</keyword>
<dbReference type="OrthoDB" id="9780734at2"/>
<accession>A0A517PAY1</accession>
<organism evidence="5 6">
    <name type="scientific">Alienimonas californiensis</name>
    <dbReference type="NCBI Taxonomy" id="2527989"/>
    <lineage>
        <taxon>Bacteria</taxon>
        <taxon>Pseudomonadati</taxon>
        <taxon>Planctomycetota</taxon>
        <taxon>Planctomycetia</taxon>
        <taxon>Planctomycetales</taxon>
        <taxon>Planctomycetaceae</taxon>
        <taxon>Alienimonas</taxon>
    </lineage>
</organism>
<dbReference type="GO" id="GO:0016787">
    <property type="term" value="F:hydrolase activity"/>
    <property type="evidence" value="ECO:0007669"/>
    <property type="project" value="UniProtKB-KW"/>
</dbReference>
<name>A0A517PAY1_9PLAN</name>